<evidence type="ECO:0000313" key="3">
    <source>
        <dbReference type="Proteomes" id="UP000299102"/>
    </source>
</evidence>
<organism evidence="2 3">
    <name type="scientific">Eumeta variegata</name>
    <name type="common">Bagworm moth</name>
    <name type="synonym">Eumeta japonica</name>
    <dbReference type="NCBI Taxonomy" id="151549"/>
    <lineage>
        <taxon>Eukaryota</taxon>
        <taxon>Metazoa</taxon>
        <taxon>Ecdysozoa</taxon>
        <taxon>Arthropoda</taxon>
        <taxon>Hexapoda</taxon>
        <taxon>Insecta</taxon>
        <taxon>Pterygota</taxon>
        <taxon>Neoptera</taxon>
        <taxon>Endopterygota</taxon>
        <taxon>Lepidoptera</taxon>
        <taxon>Glossata</taxon>
        <taxon>Ditrysia</taxon>
        <taxon>Tineoidea</taxon>
        <taxon>Psychidae</taxon>
        <taxon>Oiketicinae</taxon>
        <taxon>Eumeta</taxon>
    </lineage>
</organism>
<proteinExistence type="predicted"/>
<dbReference type="AlphaFoldDB" id="A0A4C1Y2H9"/>
<evidence type="ECO:0000256" key="1">
    <source>
        <dbReference type="SAM" id="MobiDB-lite"/>
    </source>
</evidence>
<keyword evidence="3" id="KW-1185">Reference proteome</keyword>
<name>A0A4C1Y2H9_EUMVA</name>
<sequence>MEPESRSGAKPESSLDRDDPLYLSVCLYVRCIFIFGTTEQITMRLLLEDRDEIEDKERDRNRERKRNRKRSGKQNRERGQNQNRKRELNRPGVGFRHVIELGSPTRVYLCTKSHHQSKNMGCDRWCKEASPPTIFLSRIEGASTHDRSTPARRVQKTAAADVVTASGRRFNPSSETGSEEVHYFEKWFQDCVGCGHIRASVAAPAPWSRKPYDPPFGIAITTPRDYVHIKRQAQAGLNFTMSEADAFSLGCSNLAAADGRTSHQLRREARPVSRNAQPLAVSRHPASPAKREARPRAVVELTRKLGPHIGEVGHGGNGGDGDGDGDDIGGGGGGGRRATLGGRRGERRETMRGAGCETRSRRAVCTTARPTARRASIYLSAPFAERVPAPSESKRPSPAAAQEGHRHKNHKAIFVRTFDDVVRRSPF</sequence>
<feature type="region of interest" description="Disordered" evidence="1">
    <location>
        <begin position="307"/>
        <end position="360"/>
    </location>
</feature>
<evidence type="ECO:0000313" key="2">
    <source>
        <dbReference type="EMBL" id="GBP69720.1"/>
    </source>
</evidence>
<dbReference type="EMBL" id="BGZK01001050">
    <property type="protein sequence ID" value="GBP69720.1"/>
    <property type="molecule type" value="Genomic_DNA"/>
</dbReference>
<accession>A0A4C1Y2H9</accession>
<gene>
    <name evidence="2" type="ORF">EVAR_79954_1</name>
</gene>
<comment type="caution">
    <text evidence="2">The sequence shown here is derived from an EMBL/GenBank/DDBJ whole genome shotgun (WGS) entry which is preliminary data.</text>
</comment>
<protein>
    <submittedName>
        <fullName evidence="2">Uncharacterized protein</fullName>
    </submittedName>
</protein>
<dbReference type="Proteomes" id="UP000299102">
    <property type="component" value="Unassembled WGS sequence"/>
</dbReference>
<feature type="region of interest" description="Disordered" evidence="1">
    <location>
        <begin position="386"/>
        <end position="411"/>
    </location>
</feature>
<feature type="compositionally biased region" description="Basic and acidic residues" evidence="1">
    <location>
        <begin position="74"/>
        <end position="89"/>
    </location>
</feature>
<reference evidence="2 3" key="1">
    <citation type="journal article" date="2019" name="Commun. Biol.">
        <title>The bagworm genome reveals a unique fibroin gene that provides high tensile strength.</title>
        <authorList>
            <person name="Kono N."/>
            <person name="Nakamura H."/>
            <person name="Ohtoshi R."/>
            <person name="Tomita M."/>
            <person name="Numata K."/>
            <person name="Arakawa K."/>
        </authorList>
    </citation>
    <scope>NUCLEOTIDE SEQUENCE [LARGE SCALE GENOMIC DNA]</scope>
</reference>
<feature type="region of interest" description="Disordered" evidence="1">
    <location>
        <begin position="262"/>
        <end position="295"/>
    </location>
</feature>
<feature type="compositionally biased region" description="Basic residues" evidence="1">
    <location>
        <begin position="63"/>
        <end position="73"/>
    </location>
</feature>
<feature type="region of interest" description="Disordered" evidence="1">
    <location>
        <begin position="55"/>
        <end position="92"/>
    </location>
</feature>